<evidence type="ECO:0000256" key="7">
    <source>
        <dbReference type="ARBA" id="ARBA00023136"/>
    </source>
</evidence>
<dbReference type="GO" id="GO:0016020">
    <property type="term" value="C:membrane"/>
    <property type="evidence" value="ECO:0007669"/>
    <property type="project" value="UniProtKB-SubCell"/>
</dbReference>
<dbReference type="InterPro" id="IPR026139">
    <property type="entry name" value="GOLM1/CASC4"/>
</dbReference>
<dbReference type="AlphaFoldDB" id="A0AAE9FAN1"/>
<reference evidence="10 11" key="1">
    <citation type="submission" date="2022-04" db="EMBL/GenBank/DDBJ databases">
        <title>Chromosome-level reference genomes for two strains of Caenorhabditis briggsae: an improved platform for comparative genomics.</title>
        <authorList>
            <person name="Stevens L."/>
            <person name="Andersen E."/>
        </authorList>
    </citation>
    <scope>NUCLEOTIDE SEQUENCE [LARGE SCALE GENOMIC DNA]</scope>
    <source>
        <strain evidence="10">VX34</strain>
        <tissue evidence="10">Whole-organism</tissue>
    </source>
</reference>
<keyword evidence="11" id="KW-1185">Reference proteome</keyword>
<feature type="compositionally biased region" description="Acidic residues" evidence="9">
    <location>
        <begin position="123"/>
        <end position="153"/>
    </location>
</feature>
<proteinExistence type="inferred from homology"/>
<feature type="coiled-coil region" evidence="8">
    <location>
        <begin position="48"/>
        <end position="78"/>
    </location>
</feature>
<protein>
    <submittedName>
        <fullName evidence="10">Uncharacterized protein</fullName>
    </submittedName>
</protein>
<keyword evidence="7" id="KW-0472">Membrane</keyword>
<dbReference type="EMBL" id="CP092625">
    <property type="protein sequence ID" value="UMM39365.1"/>
    <property type="molecule type" value="Genomic_DNA"/>
</dbReference>
<evidence type="ECO:0000256" key="4">
    <source>
        <dbReference type="ARBA" id="ARBA00022968"/>
    </source>
</evidence>
<evidence type="ECO:0000256" key="9">
    <source>
        <dbReference type="SAM" id="MobiDB-lite"/>
    </source>
</evidence>
<feature type="compositionally biased region" description="Basic and acidic residues" evidence="9">
    <location>
        <begin position="257"/>
        <end position="269"/>
    </location>
</feature>
<keyword evidence="4" id="KW-0735">Signal-anchor</keyword>
<evidence type="ECO:0000256" key="6">
    <source>
        <dbReference type="ARBA" id="ARBA00023054"/>
    </source>
</evidence>
<evidence type="ECO:0000256" key="5">
    <source>
        <dbReference type="ARBA" id="ARBA00022989"/>
    </source>
</evidence>
<feature type="compositionally biased region" description="Basic and acidic residues" evidence="9">
    <location>
        <begin position="322"/>
        <end position="344"/>
    </location>
</feature>
<comment type="subcellular location">
    <subcellularLocation>
        <location evidence="1">Membrane</location>
        <topology evidence="1">Single-pass type II membrane protein</topology>
    </subcellularLocation>
</comment>
<keyword evidence="3" id="KW-0812">Transmembrane</keyword>
<feature type="region of interest" description="Disordered" evidence="9">
    <location>
        <begin position="123"/>
        <end position="354"/>
    </location>
</feature>
<gene>
    <name evidence="10" type="ORF">L5515_016450</name>
</gene>
<keyword evidence="6 8" id="KW-0175">Coiled coil</keyword>
<organism evidence="10 11">
    <name type="scientific">Caenorhabditis briggsae</name>
    <dbReference type="NCBI Taxonomy" id="6238"/>
    <lineage>
        <taxon>Eukaryota</taxon>
        <taxon>Metazoa</taxon>
        <taxon>Ecdysozoa</taxon>
        <taxon>Nematoda</taxon>
        <taxon>Chromadorea</taxon>
        <taxon>Rhabditida</taxon>
        <taxon>Rhabditina</taxon>
        <taxon>Rhabditomorpha</taxon>
        <taxon>Rhabditoidea</taxon>
        <taxon>Rhabditidae</taxon>
        <taxon>Peloderinae</taxon>
        <taxon>Caenorhabditis</taxon>
    </lineage>
</organism>
<evidence type="ECO:0000313" key="10">
    <source>
        <dbReference type="EMBL" id="UMM39365.1"/>
    </source>
</evidence>
<evidence type="ECO:0000256" key="3">
    <source>
        <dbReference type="ARBA" id="ARBA00022692"/>
    </source>
</evidence>
<feature type="compositionally biased region" description="Basic and acidic residues" evidence="9">
    <location>
        <begin position="192"/>
        <end position="222"/>
    </location>
</feature>
<evidence type="ECO:0000256" key="2">
    <source>
        <dbReference type="ARBA" id="ARBA00007474"/>
    </source>
</evidence>
<dbReference type="Proteomes" id="UP000829354">
    <property type="component" value="Chromosome X"/>
</dbReference>
<comment type="similarity">
    <text evidence="2">Belongs to the GOLM family.</text>
</comment>
<accession>A0AAE9FAN1</accession>
<dbReference type="PANTHER" id="PTHR15896">
    <property type="entry name" value="GOLGI PHOSPHOPROTEIN 2/GP73-RELATED"/>
    <property type="match status" value="1"/>
</dbReference>
<evidence type="ECO:0000256" key="8">
    <source>
        <dbReference type="SAM" id="Coils"/>
    </source>
</evidence>
<evidence type="ECO:0000313" key="11">
    <source>
        <dbReference type="Proteomes" id="UP000829354"/>
    </source>
</evidence>
<keyword evidence="5" id="KW-1133">Transmembrane helix</keyword>
<evidence type="ECO:0000256" key="1">
    <source>
        <dbReference type="ARBA" id="ARBA00004606"/>
    </source>
</evidence>
<name>A0AAE9FAN1_CAEBR</name>
<sequence length="354" mass="40970">MSLAFEDDKLRPNLEALCSRNKQLGTHRGKSTTSRNVCAAWRREEGESERTREKLRKAQAEVERLRDAEAQRHQEEHDFRIELERLRAAEENRRESMTPEDHSSETVVAANLQIVHDGVDIIPEFDDFDDTDPQDILSDAEADTDERDQEDVELAGPVDAEHRRDTPADQDAPSTSRRAGKRGLGKNNNDSQAKKIREEKEEKERKMDQEKNERKRRYEERAGTSGSSYQFSRRRRTVGLCDGVEEPEAAGGPSQDKNPRSRSEERLLVEDDQDFDIEAHFEEDAEEEPHVVQPGRRGRKPNKTLEQRKQQTAPAIEAKRRRIEEKKEKKRKEDELKKMLEEARNYSGSAELTD</sequence>
<dbReference type="PANTHER" id="PTHR15896:SF10">
    <property type="entry name" value="CHROMOSOME UNDETERMINED SCAFFOLD_98, WHOLE GENOME SHOTGUN SEQUENCE"/>
    <property type="match status" value="1"/>
</dbReference>